<proteinExistence type="predicted"/>
<dbReference type="AlphaFoldDB" id="A0A1D8CYB6"/>
<protein>
    <submittedName>
        <fullName evidence="2">MBL fold metallo-hydrolase</fullName>
    </submittedName>
</protein>
<evidence type="ECO:0000259" key="1">
    <source>
        <dbReference type="SMART" id="SM00849"/>
    </source>
</evidence>
<name>A0A1D8CYB6_CHLLM</name>
<dbReference type="InterPro" id="IPR052926">
    <property type="entry name" value="Metallo-beta-lactamase_dom"/>
</dbReference>
<keyword evidence="3" id="KW-1185">Reference proteome</keyword>
<accession>A0A1D8CYB6</accession>
<dbReference type="CDD" id="cd07713">
    <property type="entry name" value="DHPS-like_MBL-fold"/>
    <property type="match status" value="1"/>
</dbReference>
<feature type="domain" description="Metallo-beta-lactamase" evidence="1">
    <location>
        <begin position="19"/>
        <end position="244"/>
    </location>
</feature>
<dbReference type="GO" id="GO:0016740">
    <property type="term" value="F:transferase activity"/>
    <property type="evidence" value="ECO:0007669"/>
    <property type="project" value="TreeGrafter"/>
</dbReference>
<reference evidence="2" key="1">
    <citation type="submission" date="2016-09" db="EMBL/GenBank/DDBJ databases">
        <title>Genome sequence of Chlorobaculum limnaeum.</title>
        <authorList>
            <person name="Liu Z."/>
            <person name="Tank M."/>
            <person name="Bryant D.A."/>
        </authorList>
    </citation>
    <scope>NUCLEOTIDE SEQUENCE [LARGE SCALE GENOMIC DNA]</scope>
    <source>
        <strain evidence="2">DSM 1677</strain>
    </source>
</reference>
<dbReference type="SUPFAM" id="SSF56281">
    <property type="entry name" value="Metallo-hydrolase/oxidoreductase"/>
    <property type="match status" value="1"/>
</dbReference>
<dbReference type="PANTHER" id="PTHR13754:SF18">
    <property type="entry name" value="7,8-DIHYDROPTERIN-6-METHYL-4-(BETA-D-RIBOFURANOSYL)-AMINOBENZENE-5'-PHOSPHATE SYNTHASE"/>
    <property type="match status" value="1"/>
</dbReference>
<dbReference type="PANTHER" id="PTHR13754">
    <property type="entry name" value="METALLO-BETA-LACTAMASE SUPERFAMILY PROTEIN"/>
    <property type="match status" value="1"/>
</dbReference>
<sequence>MKLTILTDNHAAPGLACEHGFAALIETGGKRILFDTGQLTALDANCRALGIDMAGIDMIVLSHGHYDHTGNLADLLRIADPATLYLHPSALVKRYSIRNGQPKPIDMPESAKRAIDELPPERVRWVNEPLQLTGGVFLTGPVPRNTAFEDTGGPFFFDPEGQRPDPIQDDLSLWIEEPEGLTVLAGCCHSGIVNTLDYIESLTGPKPIARLIGGLHLSAASPERLERTIEALEKRDIQRLIPCHCTGQEAAKRFREKLPFPVEPGYAGMVVESGKG</sequence>
<dbReference type="OrthoDB" id="9803916at2"/>
<evidence type="ECO:0000313" key="2">
    <source>
        <dbReference type="EMBL" id="AOS82803.1"/>
    </source>
</evidence>
<dbReference type="KEGG" id="clz:BIU88_00735"/>
<dbReference type="RefSeq" id="WP_069808534.1">
    <property type="nucleotide sequence ID" value="NZ_CP017305.1"/>
</dbReference>
<dbReference type="InterPro" id="IPR001279">
    <property type="entry name" value="Metallo-B-lactamas"/>
</dbReference>
<dbReference type="SMART" id="SM00849">
    <property type="entry name" value="Lactamase_B"/>
    <property type="match status" value="1"/>
</dbReference>
<dbReference type="EMBL" id="CP017305">
    <property type="protein sequence ID" value="AOS82803.1"/>
    <property type="molecule type" value="Genomic_DNA"/>
</dbReference>
<dbReference type="Pfam" id="PF00753">
    <property type="entry name" value="Lactamase_B"/>
    <property type="match status" value="1"/>
</dbReference>
<dbReference type="GO" id="GO:0016787">
    <property type="term" value="F:hydrolase activity"/>
    <property type="evidence" value="ECO:0007669"/>
    <property type="project" value="UniProtKB-KW"/>
</dbReference>
<gene>
    <name evidence="2" type="ORF">BIU88_00735</name>
</gene>
<dbReference type="InterPro" id="IPR041712">
    <property type="entry name" value="DHPS-like_MBL-fold"/>
</dbReference>
<dbReference type="Proteomes" id="UP000095185">
    <property type="component" value="Chromosome"/>
</dbReference>
<evidence type="ECO:0000313" key="3">
    <source>
        <dbReference type="Proteomes" id="UP000095185"/>
    </source>
</evidence>
<dbReference type="STRING" id="274537.BIU88_00735"/>
<dbReference type="Gene3D" id="3.60.15.10">
    <property type="entry name" value="Ribonuclease Z/Hydroxyacylglutathione hydrolase-like"/>
    <property type="match status" value="1"/>
</dbReference>
<dbReference type="InterPro" id="IPR036866">
    <property type="entry name" value="RibonucZ/Hydroxyglut_hydro"/>
</dbReference>
<organism evidence="2 3">
    <name type="scientific">Chlorobaculum limnaeum</name>
    <dbReference type="NCBI Taxonomy" id="274537"/>
    <lineage>
        <taxon>Bacteria</taxon>
        <taxon>Pseudomonadati</taxon>
        <taxon>Chlorobiota</taxon>
        <taxon>Chlorobiia</taxon>
        <taxon>Chlorobiales</taxon>
        <taxon>Chlorobiaceae</taxon>
        <taxon>Chlorobaculum</taxon>
    </lineage>
</organism>